<proteinExistence type="predicted"/>
<dbReference type="AlphaFoldDB" id="A0A679GH57"/>
<dbReference type="KEGG" id="poj:PtoMrB4_24790"/>
<dbReference type="EMBL" id="AP022642">
    <property type="protein sequence ID" value="BCA28502.1"/>
    <property type="molecule type" value="Genomic_DNA"/>
</dbReference>
<name>A0A679GH57_9GAMM</name>
<accession>A0A679GH57</accession>
<protein>
    <recommendedName>
        <fullName evidence="3">Limonene hydroxylase</fullName>
    </recommendedName>
</protein>
<evidence type="ECO:0000313" key="1">
    <source>
        <dbReference type="EMBL" id="BCA28502.1"/>
    </source>
</evidence>
<organism evidence="1 2">
    <name type="scientific">Metapseudomonas otitidis</name>
    <dbReference type="NCBI Taxonomy" id="319939"/>
    <lineage>
        <taxon>Bacteria</taxon>
        <taxon>Pseudomonadati</taxon>
        <taxon>Pseudomonadota</taxon>
        <taxon>Gammaproteobacteria</taxon>
        <taxon>Pseudomonadales</taxon>
        <taxon>Pseudomonadaceae</taxon>
        <taxon>Metapseudomonas</taxon>
    </lineage>
</organism>
<evidence type="ECO:0000313" key="2">
    <source>
        <dbReference type="Proteomes" id="UP000501237"/>
    </source>
</evidence>
<dbReference type="Proteomes" id="UP000501237">
    <property type="component" value="Chromosome"/>
</dbReference>
<evidence type="ECO:0008006" key="3">
    <source>
        <dbReference type="Google" id="ProtNLM"/>
    </source>
</evidence>
<reference evidence="1 2" key="1">
    <citation type="journal article" date="2020" name="Microbiol. Resour. Announc.">
        <title>Complete genome sequence of Pseudomonas otitidis strain MrB4, isolated from Lake Biwa in Japan.</title>
        <authorList>
            <person name="Miyazaki K."/>
            <person name="Hase E."/>
            <person name="Maruya T."/>
        </authorList>
    </citation>
    <scope>NUCLEOTIDE SEQUENCE [LARGE SCALE GENOMIC DNA]</scope>
    <source>
        <strain evidence="1 2">MrB4</strain>
    </source>
</reference>
<gene>
    <name evidence="1" type="ORF">PtoMrB4_24790</name>
</gene>
<sequence>MPPRPFPMKNWIASFFRIVRDDKGQTQGYPIPWDPARPSLYSVLQPYAEAAEGLPAGGLELPDEDAGDGDGLSWAPGALDGVLGHHAAGDDLQAAQAIHDLLLATLDDPTPNLPRLYQQVADGSVLAFIDPLIERLLARPGLPRARLHALALWLARSSPDRGAVKFALALLGALDSGSQRALFLTFGLHEEFTLYAAVALGCSLAPPERERAWWSLARKVHGWGRIHLVERLAVAPSPEVQDWLLREGYRNAVMVEYLAYPCAVGGNLLAALSGQDVDDGLLDAANELVGALLAGGPARDIHDYADGAEVVLLLLDHLARRPPRALAHLIVAAQVADFIESPYTDWNALHEHGWSEALREEILRRARELCQPERWEALVNQGLDAADDVRFHEAAQAAGLLGIDCWERWLARQREGRSSAWYHLMQSDDPARIAQVLDLARERLDLAAIASGPGTALGLGLAYQAHGDLDFIIQRLGAFPGQGWDLLDTALASPVVRNRNMALNALEAWSREDWPAEAVQRLRRAHDLEPVEDLKRRLGELLQPQLVERPAP</sequence>